<evidence type="ECO:0000313" key="3">
    <source>
        <dbReference type="Proteomes" id="UP000070501"/>
    </source>
</evidence>
<feature type="chain" id="PRO_5007293191" evidence="1">
    <location>
        <begin position="20"/>
        <end position="74"/>
    </location>
</feature>
<feature type="signal peptide" evidence="1">
    <location>
        <begin position="1"/>
        <end position="19"/>
    </location>
</feature>
<sequence>MKFATALYSAALLATAAVAVPAGMIATTDRAVVGRECTCAPIPGACFDSCGKYTCWSNCWSRAAAPEEGESPAA</sequence>
<evidence type="ECO:0000313" key="2">
    <source>
        <dbReference type="EMBL" id="KXJ88986.1"/>
    </source>
</evidence>
<evidence type="ECO:0000256" key="1">
    <source>
        <dbReference type="SAM" id="SignalP"/>
    </source>
</evidence>
<accession>A0A136IW32</accession>
<reference evidence="3" key="1">
    <citation type="submission" date="2016-02" db="EMBL/GenBank/DDBJ databases">
        <title>Draft genome sequence of Microdochium bolleyi, a fungal endophyte of beachgrass.</title>
        <authorList>
            <consortium name="DOE Joint Genome Institute"/>
            <person name="David A.S."/>
            <person name="May G."/>
            <person name="Haridas S."/>
            <person name="Lim J."/>
            <person name="Wang M."/>
            <person name="Labutti K."/>
            <person name="Lipzen A."/>
            <person name="Barry K."/>
            <person name="Grigoriev I.V."/>
        </authorList>
    </citation>
    <scope>NUCLEOTIDE SEQUENCE [LARGE SCALE GENOMIC DNA]</scope>
    <source>
        <strain evidence="3">J235TASD1</strain>
    </source>
</reference>
<dbReference type="AlphaFoldDB" id="A0A136IW32"/>
<keyword evidence="3" id="KW-1185">Reference proteome</keyword>
<dbReference type="InParanoid" id="A0A136IW32"/>
<dbReference type="Proteomes" id="UP000070501">
    <property type="component" value="Unassembled WGS sequence"/>
</dbReference>
<keyword evidence="1" id="KW-0732">Signal</keyword>
<proteinExistence type="predicted"/>
<name>A0A136IW32_9PEZI</name>
<protein>
    <submittedName>
        <fullName evidence="2">Uncharacterized protein</fullName>
    </submittedName>
</protein>
<dbReference type="EMBL" id="KQ964256">
    <property type="protein sequence ID" value="KXJ88986.1"/>
    <property type="molecule type" value="Genomic_DNA"/>
</dbReference>
<gene>
    <name evidence="2" type="ORF">Micbo1qcDRAFT_206575</name>
</gene>
<organism evidence="2 3">
    <name type="scientific">Microdochium bolleyi</name>
    <dbReference type="NCBI Taxonomy" id="196109"/>
    <lineage>
        <taxon>Eukaryota</taxon>
        <taxon>Fungi</taxon>
        <taxon>Dikarya</taxon>
        <taxon>Ascomycota</taxon>
        <taxon>Pezizomycotina</taxon>
        <taxon>Sordariomycetes</taxon>
        <taxon>Xylariomycetidae</taxon>
        <taxon>Xylariales</taxon>
        <taxon>Microdochiaceae</taxon>
        <taxon>Microdochium</taxon>
    </lineage>
</organism>